<evidence type="ECO:0000256" key="3">
    <source>
        <dbReference type="ARBA" id="ARBA00022801"/>
    </source>
</evidence>
<dbReference type="Pfam" id="PF02902">
    <property type="entry name" value="Peptidase_C48"/>
    <property type="match status" value="1"/>
</dbReference>
<dbReference type="Gene3D" id="2.40.50.1000">
    <property type="match status" value="1"/>
</dbReference>
<evidence type="ECO:0000256" key="4">
    <source>
        <dbReference type="ARBA" id="ARBA00022807"/>
    </source>
</evidence>
<comment type="caution">
    <text evidence="6">The sequence shown here is derived from an EMBL/GenBank/DDBJ whole genome shotgun (WGS) entry which is preliminary data.</text>
</comment>
<dbReference type="InterPro" id="IPR038765">
    <property type="entry name" value="Papain-like_cys_pep_sf"/>
</dbReference>
<evidence type="ECO:0000256" key="1">
    <source>
        <dbReference type="ARBA" id="ARBA00005234"/>
    </source>
</evidence>
<protein>
    <recommendedName>
        <fullName evidence="5">Ubiquitin-like protease family profile domain-containing protein</fullName>
    </recommendedName>
</protein>
<dbReference type="Gene3D" id="3.40.395.10">
    <property type="entry name" value="Adenoviral Proteinase, Chain A"/>
    <property type="match status" value="1"/>
</dbReference>
<dbReference type="AlphaFoldDB" id="A0A7J6HPS1"/>
<dbReference type="GO" id="GO:0006508">
    <property type="term" value="P:proteolysis"/>
    <property type="evidence" value="ECO:0007669"/>
    <property type="project" value="UniProtKB-KW"/>
</dbReference>
<dbReference type="SUPFAM" id="SSF54001">
    <property type="entry name" value="Cysteine proteinases"/>
    <property type="match status" value="1"/>
</dbReference>
<sequence length="371" mass="44444">MAEHIEKAFLKQPKVFLSSKKSSKGKRLGKGGNRFWKRVGLHKTWQDLKRRKWSTRLGTNLHWLNSAKLYSYDKIWLTFWKLKHLLNRTKEWIEKTSAHVDKLLSATFPNVKVLNFEFKLMMEFEMEWSIRIERMRNELEDVIVDCGYSFLQRHEFSKLAPNMELETEIITMVSSLLTEDERLKNEKECKIWYLPVRILNDLMSYPNLPLHESWRKMHYYERFMGSLKHCNEIYIPLLILKHYLLARVMIKEKKVEVWDSLAHENSPILQSFKIVDILRNLDLGFENEFTSRHSTFNFASFRIVRAANVPTQPNDYDCGIFVILFMIHRCKFDGRSFAFDSNEERCYVATWLACSKYKLRRHILQQVRDGI</sequence>
<dbReference type="PANTHER" id="PTHR12606:SF1">
    <property type="entry name" value="UBIQUITIN-LIKE-SPECIFIC PROTEASE 1A"/>
    <property type="match status" value="1"/>
</dbReference>
<accession>A0A7J6HPS1</accession>
<dbReference type="EMBL" id="JAATIP010000001">
    <property type="protein sequence ID" value="KAF4396729.1"/>
    <property type="molecule type" value="Genomic_DNA"/>
</dbReference>
<comment type="similarity">
    <text evidence="1">Belongs to the peptidase C48 family.</text>
</comment>
<evidence type="ECO:0000313" key="7">
    <source>
        <dbReference type="Proteomes" id="UP000525078"/>
    </source>
</evidence>
<dbReference type="GO" id="GO:0016929">
    <property type="term" value="F:deSUMOylase activity"/>
    <property type="evidence" value="ECO:0007669"/>
    <property type="project" value="TreeGrafter"/>
</dbReference>
<dbReference type="PANTHER" id="PTHR12606">
    <property type="entry name" value="SENTRIN/SUMO-SPECIFIC PROTEASE"/>
    <property type="match status" value="1"/>
</dbReference>
<dbReference type="Proteomes" id="UP000525078">
    <property type="component" value="Unassembled WGS sequence"/>
</dbReference>
<dbReference type="InterPro" id="IPR003653">
    <property type="entry name" value="Peptidase_C48_C"/>
</dbReference>
<keyword evidence="4" id="KW-0788">Thiol protease</keyword>
<organism evidence="6 7">
    <name type="scientific">Cannabis sativa</name>
    <name type="common">Hemp</name>
    <name type="synonym">Marijuana</name>
    <dbReference type="NCBI Taxonomy" id="3483"/>
    <lineage>
        <taxon>Eukaryota</taxon>
        <taxon>Viridiplantae</taxon>
        <taxon>Streptophyta</taxon>
        <taxon>Embryophyta</taxon>
        <taxon>Tracheophyta</taxon>
        <taxon>Spermatophyta</taxon>
        <taxon>Magnoliopsida</taxon>
        <taxon>eudicotyledons</taxon>
        <taxon>Gunneridae</taxon>
        <taxon>Pentapetalae</taxon>
        <taxon>rosids</taxon>
        <taxon>fabids</taxon>
        <taxon>Rosales</taxon>
        <taxon>Cannabaceae</taxon>
        <taxon>Cannabis</taxon>
    </lineage>
</organism>
<gene>
    <name evidence="6" type="ORF">F8388_004697</name>
</gene>
<dbReference type="PROSITE" id="PS50600">
    <property type="entry name" value="ULP_PROTEASE"/>
    <property type="match status" value="1"/>
</dbReference>
<keyword evidence="3" id="KW-0378">Hydrolase</keyword>
<evidence type="ECO:0000313" key="6">
    <source>
        <dbReference type="EMBL" id="KAF4396729.1"/>
    </source>
</evidence>
<evidence type="ECO:0000259" key="5">
    <source>
        <dbReference type="PROSITE" id="PS50600"/>
    </source>
</evidence>
<proteinExistence type="inferred from homology"/>
<evidence type="ECO:0000256" key="2">
    <source>
        <dbReference type="ARBA" id="ARBA00022670"/>
    </source>
</evidence>
<dbReference type="GO" id="GO:0005634">
    <property type="term" value="C:nucleus"/>
    <property type="evidence" value="ECO:0007669"/>
    <property type="project" value="TreeGrafter"/>
</dbReference>
<name>A0A7J6HPS1_CANSA</name>
<reference evidence="6 7" key="1">
    <citation type="journal article" date="2020" name="bioRxiv">
        <title>Sequence and annotation of 42 cannabis genomes reveals extensive copy number variation in cannabinoid synthesis and pathogen resistance genes.</title>
        <authorList>
            <person name="Mckernan K.J."/>
            <person name="Helbert Y."/>
            <person name="Kane L.T."/>
            <person name="Ebling H."/>
            <person name="Zhang L."/>
            <person name="Liu B."/>
            <person name="Eaton Z."/>
            <person name="Mclaughlin S."/>
            <person name="Kingan S."/>
            <person name="Baybayan P."/>
            <person name="Concepcion G."/>
            <person name="Jordan M."/>
            <person name="Riva A."/>
            <person name="Barbazuk W."/>
            <person name="Harkins T."/>
        </authorList>
    </citation>
    <scope>NUCLEOTIDE SEQUENCE [LARGE SCALE GENOMIC DNA]</scope>
    <source>
        <strain evidence="7">cv. Jamaican Lion 4</strain>
        <tissue evidence="6">Leaf</tissue>
    </source>
</reference>
<keyword evidence="2" id="KW-0645">Protease</keyword>
<feature type="domain" description="Ubiquitin-like protease family profile" evidence="5">
    <location>
        <begin position="149"/>
        <end position="329"/>
    </location>
</feature>
<dbReference type="GO" id="GO:0016926">
    <property type="term" value="P:protein desumoylation"/>
    <property type="evidence" value="ECO:0007669"/>
    <property type="project" value="TreeGrafter"/>
</dbReference>